<dbReference type="AlphaFoldDB" id="A0A2N1EGG2"/>
<protein>
    <submittedName>
        <fullName evidence="1">Uncharacterized protein</fullName>
    </submittedName>
</protein>
<gene>
    <name evidence="1" type="ORF">CIB54_01615</name>
</gene>
<evidence type="ECO:0000313" key="1">
    <source>
        <dbReference type="EMBL" id="PKH27580.1"/>
    </source>
</evidence>
<comment type="caution">
    <text evidence="1">The sequence shown here is derived from an EMBL/GenBank/DDBJ whole genome shotgun (WGS) entry which is preliminary data.</text>
</comment>
<reference evidence="1 2" key="1">
    <citation type="submission" date="2017-08" db="EMBL/GenBank/DDBJ databases">
        <authorList>
            <person name="de Groot N.N."/>
        </authorList>
    </citation>
    <scope>NUCLEOTIDE SEQUENCE [LARGE SCALE GENOMIC DNA]</scope>
    <source>
        <strain evidence="1 2">PfR 37</strain>
    </source>
</reference>
<sequence length="526" mass="59075">MAKAIVDGCLYTTNYSYDGVSFKSCVFVEPVRPFDLGVRDLVAYIDDKAFTYSGSPGFADVDVFYWVPPSGVRFLVNKGLDKPANLTGGGKDFHGVKSYVVAETIWWAMMGVPTNKNTVDAPLDVREIYPLVVLPVKNHPVAFDKYPTIMRAVKLDALEELPTGESQGYWRLLDNFGNEHKFILEKQPNKAGFLLKDALGEREFRLRHFEIKLPGGQPSTNALYANGRHQCKVLVEVAVDRQTSAGGWESVMLTPEERDSLSVTLYSSDMNPPLPNGWHCDNGKNQYDGGILGQLINEGDTRDENEHEKNAGIEVVERYMRCGTGGSGDPVRLMARIVVGGVVYTTNSVVNGRPYDSSVSITPTKPYVLRVADLNSYIDRDAFSDVYGKVYVYYWYPKGNLRFVETLGLDNPLSVPGEGDGFQTSHSKSWDSSSKRGYKFGVNKNHNLIAKLFISSIYRWHAYGDNNIVEFSRIATPMRAVWLETKADLVVSENSKSRWRLWDNFGCEHVFWLDTEGLYYPKLMDG</sequence>
<accession>A0A2N1EGG2</accession>
<name>A0A2N1EGG2_PSEFL</name>
<organism evidence="1 2">
    <name type="scientific">Pseudomonas fluorescens</name>
    <dbReference type="NCBI Taxonomy" id="294"/>
    <lineage>
        <taxon>Bacteria</taxon>
        <taxon>Pseudomonadati</taxon>
        <taxon>Pseudomonadota</taxon>
        <taxon>Gammaproteobacteria</taxon>
        <taxon>Pseudomonadales</taxon>
        <taxon>Pseudomonadaceae</taxon>
        <taxon>Pseudomonas</taxon>
    </lineage>
</organism>
<dbReference type="Proteomes" id="UP000233564">
    <property type="component" value="Unassembled WGS sequence"/>
</dbReference>
<proteinExistence type="predicted"/>
<evidence type="ECO:0000313" key="2">
    <source>
        <dbReference type="Proteomes" id="UP000233564"/>
    </source>
</evidence>
<dbReference type="EMBL" id="NVXX01000001">
    <property type="protein sequence ID" value="PKH27580.1"/>
    <property type="molecule type" value="Genomic_DNA"/>
</dbReference>